<evidence type="ECO:0000256" key="5">
    <source>
        <dbReference type="ARBA" id="ARBA00023136"/>
    </source>
</evidence>
<dbReference type="EMBL" id="JAEHOH010000007">
    <property type="protein sequence ID" value="MBK0418574.1"/>
    <property type="molecule type" value="Genomic_DNA"/>
</dbReference>
<keyword evidence="4 6" id="KW-1133">Transmembrane helix</keyword>
<keyword evidence="9" id="KW-1185">Reference proteome</keyword>
<feature type="transmembrane region" description="Helical" evidence="6">
    <location>
        <begin position="181"/>
        <end position="203"/>
    </location>
</feature>
<dbReference type="InterPro" id="IPR003834">
    <property type="entry name" value="Cyt_c_assmbl_TM_dom"/>
</dbReference>
<gene>
    <name evidence="8" type="ORF">JD276_05945</name>
</gene>
<sequence length="254" mass="26614">MNPSDLVFDGALWAGVLIAALAGFVSFASPCVLPLVPGYFGYLGSAVAPVEPSFAPARGTTAQRRRLLLGVLLFIAGFSIVFVTVTVLGGVFGQVFLAYADIATRILGVVVIVMGLAFVGVFRKMQRTVRPRFRSRLGLAGAPLLGLALGIGWTPCIGPTLAAIISVSWNLGDPVRAGLLGVAYSLGLGIPFLLLALGLGWATRSMSFLRRHIRAINIAGGVVLVVLGLLMVSGLWTRLMSSLQGVMANVQLPL</sequence>
<comment type="subcellular location">
    <subcellularLocation>
        <location evidence="1">Membrane</location>
        <topology evidence="1">Multi-pass membrane protein</topology>
    </subcellularLocation>
</comment>
<feature type="domain" description="Cytochrome C biogenesis protein transmembrane" evidence="7">
    <location>
        <begin position="15"/>
        <end position="232"/>
    </location>
</feature>
<feature type="transmembrane region" description="Helical" evidence="6">
    <location>
        <begin position="67"/>
        <end position="96"/>
    </location>
</feature>
<feature type="transmembrane region" description="Helical" evidence="6">
    <location>
        <begin position="102"/>
        <end position="122"/>
    </location>
</feature>
<feature type="transmembrane region" description="Helical" evidence="6">
    <location>
        <begin position="12"/>
        <end position="36"/>
    </location>
</feature>
<dbReference type="GO" id="GO:0017004">
    <property type="term" value="P:cytochrome complex assembly"/>
    <property type="evidence" value="ECO:0007669"/>
    <property type="project" value="InterPro"/>
</dbReference>
<comment type="caution">
    <text evidence="8">The sequence shown here is derived from an EMBL/GenBank/DDBJ whole genome shotgun (WGS) entry which is preliminary data.</text>
</comment>
<evidence type="ECO:0000256" key="4">
    <source>
        <dbReference type="ARBA" id="ARBA00022989"/>
    </source>
</evidence>
<evidence type="ECO:0000313" key="8">
    <source>
        <dbReference type="EMBL" id="MBK0418574.1"/>
    </source>
</evidence>
<feature type="transmembrane region" description="Helical" evidence="6">
    <location>
        <begin position="143"/>
        <end position="169"/>
    </location>
</feature>
<dbReference type="AlphaFoldDB" id="A0A934Q589"/>
<evidence type="ECO:0000256" key="3">
    <source>
        <dbReference type="ARBA" id="ARBA00022692"/>
    </source>
</evidence>
<dbReference type="PANTHER" id="PTHR31272">
    <property type="entry name" value="CYTOCHROME C-TYPE BIOGENESIS PROTEIN HI_1454-RELATED"/>
    <property type="match status" value="1"/>
</dbReference>
<dbReference type="PANTHER" id="PTHR31272:SF4">
    <property type="entry name" value="CYTOCHROME C-TYPE BIOGENESIS PROTEIN HI_1454-RELATED"/>
    <property type="match status" value="1"/>
</dbReference>
<organism evidence="8 9">
    <name type="scientific">Leucobacter chromiisoli</name>
    <dbReference type="NCBI Taxonomy" id="2796471"/>
    <lineage>
        <taxon>Bacteria</taxon>
        <taxon>Bacillati</taxon>
        <taxon>Actinomycetota</taxon>
        <taxon>Actinomycetes</taxon>
        <taxon>Micrococcales</taxon>
        <taxon>Microbacteriaceae</taxon>
        <taxon>Leucobacter</taxon>
    </lineage>
</organism>
<comment type="similarity">
    <text evidence="2">Belongs to the DsbD family.</text>
</comment>
<keyword evidence="3 6" id="KW-0812">Transmembrane</keyword>
<proteinExistence type="inferred from homology"/>
<evidence type="ECO:0000256" key="6">
    <source>
        <dbReference type="SAM" id="Phobius"/>
    </source>
</evidence>
<dbReference type="InterPro" id="IPR051790">
    <property type="entry name" value="Cytochrome_c-biogenesis_DsbD"/>
</dbReference>
<evidence type="ECO:0000259" key="7">
    <source>
        <dbReference type="Pfam" id="PF02683"/>
    </source>
</evidence>
<evidence type="ECO:0000256" key="1">
    <source>
        <dbReference type="ARBA" id="ARBA00004141"/>
    </source>
</evidence>
<dbReference type="RefSeq" id="WP_017883918.1">
    <property type="nucleotide sequence ID" value="NZ_JAEHOH010000007.1"/>
</dbReference>
<dbReference type="Pfam" id="PF02683">
    <property type="entry name" value="DsbD_TM"/>
    <property type="match status" value="1"/>
</dbReference>
<protein>
    <submittedName>
        <fullName evidence="8">Cytochrome c biogenesis protein CcdA</fullName>
    </submittedName>
</protein>
<dbReference type="GO" id="GO:0016020">
    <property type="term" value="C:membrane"/>
    <property type="evidence" value="ECO:0007669"/>
    <property type="project" value="UniProtKB-SubCell"/>
</dbReference>
<accession>A0A934Q589</accession>
<feature type="transmembrane region" description="Helical" evidence="6">
    <location>
        <begin position="215"/>
        <end position="236"/>
    </location>
</feature>
<dbReference type="Proteomes" id="UP000608530">
    <property type="component" value="Unassembled WGS sequence"/>
</dbReference>
<name>A0A934Q589_9MICO</name>
<keyword evidence="5 6" id="KW-0472">Membrane</keyword>
<reference evidence="8" key="1">
    <citation type="submission" date="2020-12" db="EMBL/GenBank/DDBJ databases">
        <title>Leucobacter sp. CAS1, isolated from Chromium sludge.</title>
        <authorList>
            <person name="Xu Z."/>
        </authorList>
    </citation>
    <scope>NUCLEOTIDE SEQUENCE</scope>
    <source>
        <strain evidence="8">CSA1</strain>
    </source>
</reference>
<evidence type="ECO:0000256" key="2">
    <source>
        <dbReference type="ARBA" id="ARBA00006143"/>
    </source>
</evidence>
<evidence type="ECO:0000313" key="9">
    <source>
        <dbReference type="Proteomes" id="UP000608530"/>
    </source>
</evidence>